<evidence type="ECO:0000256" key="5">
    <source>
        <dbReference type="ARBA" id="ARBA00022771"/>
    </source>
</evidence>
<dbReference type="CDD" id="cd03015">
    <property type="entry name" value="PRX_Typ2cys"/>
    <property type="match status" value="1"/>
</dbReference>
<dbReference type="InterPro" id="IPR035896">
    <property type="entry name" value="AN1-like_Znf"/>
</dbReference>
<keyword evidence="10" id="KW-0676">Redox-active center</keyword>
<dbReference type="GO" id="GO:0005829">
    <property type="term" value="C:cytosol"/>
    <property type="evidence" value="ECO:0007669"/>
    <property type="project" value="TreeGrafter"/>
</dbReference>
<dbReference type="PANTHER" id="PTHR10681">
    <property type="entry name" value="THIOREDOXIN PEROXIDASE"/>
    <property type="match status" value="1"/>
</dbReference>
<dbReference type="Gene3D" id="4.10.1110.10">
    <property type="entry name" value="AN1-like Zinc finger"/>
    <property type="match status" value="1"/>
</dbReference>
<keyword evidence="7" id="KW-0049">Antioxidant</keyword>
<proteinExistence type="inferred from homology"/>
<dbReference type="InterPro" id="IPR013766">
    <property type="entry name" value="Thioredoxin_domain"/>
</dbReference>
<dbReference type="SUPFAM" id="SSF118310">
    <property type="entry name" value="AN1-like Zinc finger"/>
    <property type="match status" value="1"/>
</dbReference>
<feature type="region of interest" description="Disordered" evidence="13">
    <location>
        <begin position="238"/>
        <end position="269"/>
    </location>
</feature>
<dbReference type="SUPFAM" id="SSF52833">
    <property type="entry name" value="Thioredoxin-like"/>
    <property type="match status" value="1"/>
</dbReference>
<accession>A0A507DMM6</accession>
<dbReference type="Proteomes" id="UP000320333">
    <property type="component" value="Unassembled WGS sequence"/>
</dbReference>
<evidence type="ECO:0000256" key="10">
    <source>
        <dbReference type="ARBA" id="ARBA00023284"/>
    </source>
</evidence>
<organism evidence="16 17">
    <name type="scientific">Chytriomyces confervae</name>
    <dbReference type="NCBI Taxonomy" id="246404"/>
    <lineage>
        <taxon>Eukaryota</taxon>
        <taxon>Fungi</taxon>
        <taxon>Fungi incertae sedis</taxon>
        <taxon>Chytridiomycota</taxon>
        <taxon>Chytridiomycota incertae sedis</taxon>
        <taxon>Chytridiomycetes</taxon>
        <taxon>Chytridiales</taxon>
        <taxon>Chytriomycetaceae</taxon>
        <taxon>Chytriomyces</taxon>
    </lineage>
</organism>
<keyword evidence="6" id="KW-0862">Zinc</keyword>
<gene>
    <name evidence="16" type="ORF">CcCBS67573_g09778</name>
</gene>
<dbReference type="Pfam" id="PF10417">
    <property type="entry name" value="1-cysPrx_C"/>
    <property type="match status" value="1"/>
</dbReference>
<dbReference type="InterPro" id="IPR000866">
    <property type="entry name" value="AhpC/TSA"/>
</dbReference>
<keyword evidence="8" id="KW-0560">Oxidoreductase</keyword>
<sequence>MDEWTETASLVNTSLPLIHEPSGEHRLDHNCAKSVDRVISHDTATGSQTTTPSEKRACSFAECSSVEKITSLCPHCTHSFCLAHRHARDHKCAVGDKLLVQAQERREEIASLVQEKMGGGSVMAKEKKPVVVVAKKKVNYAIELMKMKSSAKAMFFHKDWSVGKLVDKLATVAKVSNVNNTSDEAMKLILYNAETCNVLPLNESLAALIARKELQQAAAVALERVSVPFVAMGPKRKASSANENARKKTLSEIAEPESIPKTPTTQQPNMTPKLNHPAPQFDTAAVVNKQFKDVKLSDYKGQWVVLFFYPLDFTFVCPTEIIAFSEAAEEFKKINTQVIGCSVDSKFSHLAWINQSRDNGGLGEMKIPLLADVKKEIATAYGVLKEDEGIAYRGTFIIDPKQNLRQITINDLDVGRNVEEVKRLVDAFQFHDEHGDVCPVNWKKGGKTMKADVDGSKEYFQAAYKQ</sequence>
<dbReference type="Pfam" id="PF01428">
    <property type="entry name" value="zf-AN1"/>
    <property type="match status" value="1"/>
</dbReference>
<evidence type="ECO:0000256" key="7">
    <source>
        <dbReference type="ARBA" id="ARBA00022862"/>
    </source>
</evidence>
<keyword evidence="9" id="KW-1015">Disulfide bond</keyword>
<evidence type="ECO:0000256" key="3">
    <source>
        <dbReference type="ARBA" id="ARBA00022559"/>
    </source>
</evidence>
<name>A0A507DMM6_9FUNG</name>
<comment type="similarity">
    <text evidence="1">Belongs to the peroxiredoxin family. AhpC/Prx1 subfamily.</text>
</comment>
<evidence type="ECO:0000256" key="12">
    <source>
        <dbReference type="PROSITE-ProRule" id="PRU00449"/>
    </source>
</evidence>
<dbReference type="InterPro" id="IPR019479">
    <property type="entry name" value="Peroxiredoxin_C"/>
</dbReference>
<dbReference type="AlphaFoldDB" id="A0A507DMM6"/>
<dbReference type="EMBL" id="QEAP01000987">
    <property type="protein sequence ID" value="TPX52922.1"/>
    <property type="molecule type" value="Genomic_DNA"/>
</dbReference>
<evidence type="ECO:0000259" key="14">
    <source>
        <dbReference type="PROSITE" id="PS51039"/>
    </source>
</evidence>
<dbReference type="PROSITE" id="PS51352">
    <property type="entry name" value="THIOREDOXIN_2"/>
    <property type="match status" value="1"/>
</dbReference>
<dbReference type="Gene3D" id="3.40.30.10">
    <property type="entry name" value="Glutaredoxin"/>
    <property type="match status" value="1"/>
</dbReference>
<keyword evidence="5 12" id="KW-0863">Zinc-finger</keyword>
<dbReference type="GO" id="GO:0006979">
    <property type="term" value="P:response to oxidative stress"/>
    <property type="evidence" value="ECO:0007669"/>
    <property type="project" value="TreeGrafter"/>
</dbReference>
<evidence type="ECO:0000256" key="1">
    <source>
        <dbReference type="ARBA" id="ARBA00009796"/>
    </source>
</evidence>
<dbReference type="GO" id="GO:0045454">
    <property type="term" value="P:cell redox homeostasis"/>
    <property type="evidence" value="ECO:0007669"/>
    <property type="project" value="TreeGrafter"/>
</dbReference>
<keyword evidence="17" id="KW-1185">Reference proteome</keyword>
<evidence type="ECO:0000256" key="13">
    <source>
        <dbReference type="SAM" id="MobiDB-lite"/>
    </source>
</evidence>
<dbReference type="GO" id="GO:0008270">
    <property type="term" value="F:zinc ion binding"/>
    <property type="evidence" value="ECO:0007669"/>
    <property type="project" value="UniProtKB-KW"/>
</dbReference>
<evidence type="ECO:0000256" key="2">
    <source>
        <dbReference type="ARBA" id="ARBA00013017"/>
    </source>
</evidence>
<dbReference type="OrthoDB" id="185659at2759"/>
<evidence type="ECO:0000256" key="8">
    <source>
        <dbReference type="ARBA" id="ARBA00023002"/>
    </source>
</evidence>
<evidence type="ECO:0000256" key="6">
    <source>
        <dbReference type="ARBA" id="ARBA00022833"/>
    </source>
</evidence>
<dbReference type="InterPro" id="IPR057358">
    <property type="entry name" value="UBL_ZFAND1-like"/>
</dbReference>
<dbReference type="GO" id="GO:0033554">
    <property type="term" value="P:cellular response to stress"/>
    <property type="evidence" value="ECO:0007669"/>
    <property type="project" value="TreeGrafter"/>
</dbReference>
<reference evidence="16 17" key="1">
    <citation type="journal article" date="2019" name="Sci. Rep.">
        <title>Comparative genomics of chytrid fungi reveal insights into the obligate biotrophic and pathogenic lifestyle of Synchytrium endobioticum.</title>
        <authorList>
            <person name="van de Vossenberg B.T.L.H."/>
            <person name="Warris S."/>
            <person name="Nguyen H.D.T."/>
            <person name="van Gent-Pelzer M.P.E."/>
            <person name="Joly D.L."/>
            <person name="van de Geest H.C."/>
            <person name="Bonants P.J.M."/>
            <person name="Smith D.S."/>
            <person name="Levesque C.A."/>
            <person name="van der Lee T.A.J."/>
        </authorList>
    </citation>
    <scope>NUCLEOTIDE SEQUENCE [LARGE SCALE GENOMIC DNA]</scope>
    <source>
        <strain evidence="16 17">CBS 675.73</strain>
    </source>
</reference>
<feature type="domain" description="Thioredoxin" evidence="15">
    <location>
        <begin position="272"/>
        <end position="430"/>
    </location>
</feature>
<dbReference type="FunFam" id="3.40.30.10:FF:000003">
    <property type="entry name" value="Peroxiredoxin 1"/>
    <property type="match status" value="1"/>
</dbReference>
<evidence type="ECO:0000313" key="16">
    <source>
        <dbReference type="EMBL" id="TPX52922.1"/>
    </source>
</evidence>
<evidence type="ECO:0000313" key="17">
    <source>
        <dbReference type="Proteomes" id="UP000320333"/>
    </source>
</evidence>
<protein>
    <recommendedName>
        <fullName evidence="2">thioredoxin-dependent peroxiredoxin</fullName>
        <ecNumber evidence="2">1.11.1.24</ecNumber>
    </recommendedName>
</protein>
<comment type="catalytic activity">
    <reaction evidence="11">
        <text>a hydroperoxide + [thioredoxin]-dithiol = an alcohol + [thioredoxin]-disulfide + H2O</text>
        <dbReference type="Rhea" id="RHEA:62620"/>
        <dbReference type="Rhea" id="RHEA-COMP:10698"/>
        <dbReference type="Rhea" id="RHEA-COMP:10700"/>
        <dbReference type="ChEBI" id="CHEBI:15377"/>
        <dbReference type="ChEBI" id="CHEBI:29950"/>
        <dbReference type="ChEBI" id="CHEBI:30879"/>
        <dbReference type="ChEBI" id="CHEBI:35924"/>
        <dbReference type="ChEBI" id="CHEBI:50058"/>
        <dbReference type="EC" id="1.11.1.24"/>
    </reaction>
</comment>
<comment type="caution">
    <text evidence="16">The sequence shown here is derived from an EMBL/GenBank/DDBJ whole genome shotgun (WGS) entry which is preliminary data.</text>
</comment>
<feature type="domain" description="AN1-type" evidence="14">
    <location>
        <begin position="52"/>
        <end position="100"/>
    </location>
</feature>
<dbReference type="Pfam" id="PF25327">
    <property type="entry name" value="UBL_ZFAND1"/>
    <property type="match status" value="1"/>
</dbReference>
<dbReference type="InterPro" id="IPR000058">
    <property type="entry name" value="Znf_AN1"/>
</dbReference>
<dbReference type="STRING" id="246404.A0A507DMM6"/>
<dbReference type="GO" id="GO:0042744">
    <property type="term" value="P:hydrogen peroxide catabolic process"/>
    <property type="evidence" value="ECO:0007669"/>
    <property type="project" value="TreeGrafter"/>
</dbReference>
<dbReference type="InterPro" id="IPR050217">
    <property type="entry name" value="Peroxiredoxin"/>
</dbReference>
<evidence type="ECO:0000259" key="15">
    <source>
        <dbReference type="PROSITE" id="PS51352"/>
    </source>
</evidence>
<dbReference type="EC" id="1.11.1.24" evidence="2"/>
<keyword evidence="3" id="KW-0575">Peroxidase</keyword>
<evidence type="ECO:0000256" key="11">
    <source>
        <dbReference type="ARBA" id="ARBA00049091"/>
    </source>
</evidence>
<evidence type="ECO:0000256" key="9">
    <source>
        <dbReference type="ARBA" id="ARBA00023157"/>
    </source>
</evidence>
<dbReference type="Pfam" id="PF00578">
    <property type="entry name" value="AhpC-TSA"/>
    <property type="match status" value="1"/>
</dbReference>
<dbReference type="InterPro" id="IPR036249">
    <property type="entry name" value="Thioredoxin-like_sf"/>
</dbReference>
<dbReference type="PROSITE" id="PS51039">
    <property type="entry name" value="ZF_AN1"/>
    <property type="match status" value="1"/>
</dbReference>
<dbReference type="GO" id="GO:0008379">
    <property type="term" value="F:thioredoxin peroxidase activity"/>
    <property type="evidence" value="ECO:0007669"/>
    <property type="project" value="TreeGrafter"/>
</dbReference>
<dbReference type="PANTHER" id="PTHR10681:SF171">
    <property type="entry name" value="PEROXIREDOXIN 4"/>
    <property type="match status" value="1"/>
</dbReference>
<dbReference type="SMART" id="SM00154">
    <property type="entry name" value="ZnF_AN1"/>
    <property type="match status" value="1"/>
</dbReference>
<evidence type="ECO:0000256" key="4">
    <source>
        <dbReference type="ARBA" id="ARBA00022723"/>
    </source>
</evidence>
<keyword evidence="4" id="KW-0479">Metal-binding</keyword>